<dbReference type="SUPFAM" id="SSF55424">
    <property type="entry name" value="FAD/NAD-linked reductases, dimerisation (C-terminal) domain"/>
    <property type="match status" value="1"/>
</dbReference>
<dbReference type="Gene3D" id="3.50.50.60">
    <property type="entry name" value="FAD/NAD(P)-binding domain"/>
    <property type="match status" value="2"/>
</dbReference>
<evidence type="ECO:0000256" key="6">
    <source>
        <dbReference type="ARBA" id="ARBA00023002"/>
    </source>
</evidence>
<dbReference type="InterPro" id="IPR036188">
    <property type="entry name" value="FAD/NAD-bd_sf"/>
</dbReference>
<dbReference type="PANTHER" id="PTHR43557:SF2">
    <property type="entry name" value="RIESKE DOMAIN-CONTAINING PROTEIN-RELATED"/>
    <property type="match status" value="1"/>
</dbReference>
<keyword evidence="5" id="KW-0274">FAD</keyword>
<dbReference type="SUPFAM" id="SSF50022">
    <property type="entry name" value="ISP domain"/>
    <property type="match status" value="1"/>
</dbReference>
<dbReference type="GO" id="GO:0005737">
    <property type="term" value="C:cytoplasm"/>
    <property type="evidence" value="ECO:0007669"/>
    <property type="project" value="TreeGrafter"/>
</dbReference>
<dbReference type="OrthoDB" id="7809559at2"/>
<dbReference type="InterPro" id="IPR017941">
    <property type="entry name" value="Rieske_2Fe-2S"/>
</dbReference>
<dbReference type="SUPFAM" id="SSF51905">
    <property type="entry name" value="FAD/NAD(P)-binding domain"/>
    <property type="match status" value="2"/>
</dbReference>
<evidence type="ECO:0000313" key="10">
    <source>
        <dbReference type="EMBL" id="PPQ25769.1"/>
    </source>
</evidence>
<dbReference type="Gene3D" id="2.102.10.10">
    <property type="entry name" value="Rieske [2Fe-2S] iron-sulphur domain"/>
    <property type="match status" value="1"/>
</dbReference>
<dbReference type="InterPro" id="IPR050446">
    <property type="entry name" value="FAD-oxidoreductase/Apoptosis"/>
</dbReference>
<dbReference type="InterPro" id="IPR036922">
    <property type="entry name" value="Rieske_2Fe-2S_sf"/>
</dbReference>
<evidence type="ECO:0000256" key="1">
    <source>
        <dbReference type="ARBA" id="ARBA00001974"/>
    </source>
</evidence>
<dbReference type="Pfam" id="PF00355">
    <property type="entry name" value="Rieske"/>
    <property type="match status" value="1"/>
</dbReference>
<dbReference type="Pfam" id="PF07992">
    <property type="entry name" value="Pyr_redox_2"/>
    <property type="match status" value="1"/>
</dbReference>
<name>A0A2S6MTT9_RHOGL</name>
<dbReference type="PROSITE" id="PS51296">
    <property type="entry name" value="RIESKE"/>
    <property type="match status" value="1"/>
</dbReference>
<dbReference type="InterPro" id="IPR016156">
    <property type="entry name" value="FAD/NAD-linked_Rdtase_dimer_sf"/>
</dbReference>
<dbReference type="Proteomes" id="UP000239724">
    <property type="component" value="Unassembled WGS sequence"/>
</dbReference>
<dbReference type="GO" id="GO:0051537">
    <property type="term" value="F:2 iron, 2 sulfur cluster binding"/>
    <property type="evidence" value="ECO:0007669"/>
    <property type="project" value="UniProtKB-KW"/>
</dbReference>
<sequence length="522" mass="56116">MPQRGHDAGSFSGWQDQTVRQVEADGTPVLLVREGDTVHAVAATCPHAGGPLAQGVYHAGRIICPWHKATFCVRTGALLEPPAVDGLQRFAARVENDRILLSAPAQAPEAPAAADSRCFAIIGGGGAGALAAQTLREEGFAGRIVILDRENRVPYDRTLLSKYVLSGQQGGEKSPLQAQSFYRRLGIERLTAEVTRLDAAERRITCADGRVLRYDAAFVATGGAPKRPSLPGADGPDVFLLRNRADAEAILARAERSERAVVLGASFIGMEVAASLRERGLDITVVAQQQAPFEKQLGARIGGVFTRLHERHGVAFRFGQEAAAIEDGGTVVLASGERLEADFVVIGFGIRPVTDFLHGVDRNQDGSLTVDASLRVADGLFAGGDVARFPLRGDGPPIRVEHWRVAEQHGRVAALAMLGRAVRYEAVPVFWTIQYLKRLDTIGHAEDWDDVVVHGDLEKPEFIAYYVKDGHVAAAVALDRDQDAAALVALFTMRQAWTPEALGSRPASVLGAIRDYSRPQVA</sequence>
<reference evidence="10 11" key="1">
    <citation type="journal article" date="2018" name="Arch. Microbiol.">
        <title>New insights into the metabolic potential of the phototrophic purple bacterium Rhodopila globiformis DSM 161(T) from its draft genome sequence and evidence for a vanadium-dependent nitrogenase.</title>
        <authorList>
            <person name="Imhoff J.F."/>
            <person name="Rahn T."/>
            <person name="Kunzel S."/>
            <person name="Neulinger S.C."/>
        </authorList>
    </citation>
    <scope>NUCLEOTIDE SEQUENCE [LARGE SCALE GENOMIC DNA]</scope>
    <source>
        <strain evidence="10 11">DSM 161</strain>
    </source>
</reference>
<dbReference type="PRINTS" id="PR00411">
    <property type="entry name" value="PNDRDTASEI"/>
</dbReference>
<dbReference type="GO" id="GO:0046872">
    <property type="term" value="F:metal ion binding"/>
    <property type="evidence" value="ECO:0007669"/>
    <property type="project" value="UniProtKB-KW"/>
</dbReference>
<protein>
    <recommendedName>
        <fullName evidence="9">Rieske domain-containing protein</fullName>
    </recommendedName>
</protein>
<gene>
    <name evidence="10" type="ORF">CCS01_31855</name>
</gene>
<evidence type="ECO:0000256" key="8">
    <source>
        <dbReference type="ARBA" id="ARBA00023014"/>
    </source>
</evidence>
<feature type="domain" description="Rieske" evidence="9">
    <location>
        <begin position="14"/>
        <end position="101"/>
    </location>
</feature>
<keyword evidence="2" id="KW-0285">Flavoprotein</keyword>
<dbReference type="AlphaFoldDB" id="A0A2S6MTT9"/>
<dbReference type="PRINTS" id="PR00368">
    <property type="entry name" value="FADPNR"/>
</dbReference>
<keyword evidence="11" id="KW-1185">Reference proteome</keyword>
<dbReference type="Gene3D" id="3.30.390.30">
    <property type="match status" value="1"/>
</dbReference>
<evidence type="ECO:0000256" key="7">
    <source>
        <dbReference type="ARBA" id="ARBA00023004"/>
    </source>
</evidence>
<evidence type="ECO:0000256" key="4">
    <source>
        <dbReference type="ARBA" id="ARBA00022723"/>
    </source>
</evidence>
<evidence type="ECO:0000256" key="2">
    <source>
        <dbReference type="ARBA" id="ARBA00022630"/>
    </source>
</evidence>
<dbReference type="RefSeq" id="WP_104523373.1">
    <property type="nucleotide sequence ID" value="NZ_NHRY01000277.1"/>
</dbReference>
<dbReference type="InterPro" id="IPR023753">
    <property type="entry name" value="FAD/NAD-binding_dom"/>
</dbReference>
<organism evidence="10 11">
    <name type="scientific">Rhodopila globiformis</name>
    <name type="common">Rhodopseudomonas globiformis</name>
    <dbReference type="NCBI Taxonomy" id="1071"/>
    <lineage>
        <taxon>Bacteria</taxon>
        <taxon>Pseudomonadati</taxon>
        <taxon>Pseudomonadota</taxon>
        <taxon>Alphaproteobacteria</taxon>
        <taxon>Acetobacterales</taxon>
        <taxon>Acetobacteraceae</taxon>
        <taxon>Rhodopila</taxon>
    </lineage>
</organism>
<dbReference type="Pfam" id="PF14759">
    <property type="entry name" value="Reductase_C"/>
    <property type="match status" value="1"/>
</dbReference>
<comment type="cofactor">
    <cofactor evidence="1">
        <name>FAD</name>
        <dbReference type="ChEBI" id="CHEBI:57692"/>
    </cofactor>
</comment>
<keyword evidence="6" id="KW-0560">Oxidoreductase</keyword>
<evidence type="ECO:0000313" key="11">
    <source>
        <dbReference type="Proteomes" id="UP000239724"/>
    </source>
</evidence>
<dbReference type="GO" id="GO:0016651">
    <property type="term" value="F:oxidoreductase activity, acting on NAD(P)H"/>
    <property type="evidence" value="ECO:0007669"/>
    <property type="project" value="TreeGrafter"/>
</dbReference>
<dbReference type="InterPro" id="IPR028202">
    <property type="entry name" value="Reductase_C"/>
</dbReference>
<evidence type="ECO:0000259" key="9">
    <source>
        <dbReference type="PROSITE" id="PS51296"/>
    </source>
</evidence>
<evidence type="ECO:0000256" key="3">
    <source>
        <dbReference type="ARBA" id="ARBA00022714"/>
    </source>
</evidence>
<keyword evidence="8" id="KW-0411">Iron-sulfur</keyword>
<evidence type="ECO:0000256" key="5">
    <source>
        <dbReference type="ARBA" id="ARBA00022827"/>
    </source>
</evidence>
<keyword evidence="4" id="KW-0479">Metal-binding</keyword>
<proteinExistence type="predicted"/>
<dbReference type="EMBL" id="NHRY01000277">
    <property type="protein sequence ID" value="PPQ25769.1"/>
    <property type="molecule type" value="Genomic_DNA"/>
</dbReference>
<keyword evidence="3" id="KW-0001">2Fe-2S</keyword>
<comment type="caution">
    <text evidence="10">The sequence shown here is derived from an EMBL/GenBank/DDBJ whole genome shotgun (WGS) entry which is preliminary data.</text>
</comment>
<dbReference type="PANTHER" id="PTHR43557">
    <property type="entry name" value="APOPTOSIS-INDUCING FACTOR 1"/>
    <property type="match status" value="1"/>
</dbReference>
<accession>A0A2S6MTT9</accession>
<keyword evidence="7" id="KW-0408">Iron</keyword>